<dbReference type="Proteomes" id="UP001310594">
    <property type="component" value="Unassembled WGS sequence"/>
</dbReference>
<name>A0AAN7W1A4_9PEZI</name>
<evidence type="ECO:0000313" key="1">
    <source>
        <dbReference type="EMBL" id="KAK5693459.1"/>
    </source>
</evidence>
<evidence type="ECO:0000313" key="2">
    <source>
        <dbReference type="Proteomes" id="UP001310594"/>
    </source>
</evidence>
<comment type="caution">
    <text evidence="1">The sequence shown here is derived from an EMBL/GenBank/DDBJ whole genome shotgun (WGS) entry which is preliminary data.</text>
</comment>
<protein>
    <recommendedName>
        <fullName evidence="3">F-box domain-containing protein</fullName>
    </recommendedName>
</protein>
<dbReference type="EMBL" id="JAVRQU010000017">
    <property type="protein sequence ID" value="KAK5693459.1"/>
    <property type="molecule type" value="Genomic_DNA"/>
</dbReference>
<dbReference type="AlphaFoldDB" id="A0AAN7W1A4"/>
<proteinExistence type="predicted"/>
<gene>
    <name evidence="1" type="ORF">LTR97_010028</name>
</gene>
<sequence>MASSTDDQDSQPASAVGNVFATVELAELIFLDLSMRDVLCGVQGTCREWKAVVDSSLPIQQALFLRPITNMRLRYANFDGDGYDQWMDDGRPVPEHSSLSIH</sequence>
<accession>A0AAN7W1A4</accession>
<organism evidence="1 2">
    <name type="scientific">Elasticomyces elasticus</name>
    <dbReference type="NCBI Taxonomy" id="574655"/>
    <lineage>
        <taxon>Eukaryota</taxon>
        <taxon>Fungi</taxon>
        <taxon>Dikarya</taxon>
        <taxon>Ascomycota</taxon>
        <taxon>Pezizomycotina</taxon>
        <taxon>Dothideomycetes</taxon>
        <taxon>Dothideomycetidae</taxon>
        <taxon>Mycosphaerellales</taxon>
        <taxon>Teratosphaeriaceae</taxon>
        <taxon>Elasticomyces</taxon>
    </lineage>
</organism>
<evidence type="ECO:0008006" key="3">
    <source>
        <dbReference type="Google" id="ProtNLM"/>
    </source>
</evidence>
<reference evidence="1" key="1">
    <citation type="submission" date="2023-08" db="EMBL/GenBank/DDBJ databases">
        <title>Black Yeasts Isolated from many extreme environments.</title>
        <authorList>
            <person name="Coleine C."/>
            <person name="Stajich J.E."/>
            <person name="Selbmann L."/>
        </authorList>
    </citation>
    <scope>NUCLEOTIDE SEQUENCE</scope>
    <source>
        <strain evidence="1">CCFEE 5810</strain>
    </source>
</reference>